<comment type="caution">
    <text evidence="2">The sequence shown here is derived from an EMBL/GenBank/DDBJ whole genome shotgun (WGS) entry which is preliminary data.</text>
</comment>
<name>A0A811UY94_CERCA</name>
<dbReference type="EMBL" id="CAJHJT010000034">
    <property type="protein sequence ID" value="CAD7003674.1"/>
    <property type="molecule type" value="Genomic_DNA"/>
</dbReference>
<dbReference type="Proteomes" id="UP000606786">
    <property type="component" value="Unassembled WGS sequence"/>
</dbReference>
<sequence>MKIGLTINMTRPFSYGPEGLSSVSTRYINRQLELACDCKQKIVQFLNYLKTKISTILNFASRQILITSVPSAATAAAQRFFIIMPRKLQHFKDNFGGIVIGCLNGFVVVPQRSVGNEDGASTATVAAADGGDAALIGCSRSSPTSCLSRIASTLQRLAAFACGTLLRFTRSCADLHSWRCLVANCRQLSCNILTCYNSNYSNSNMHHYYRGLVAYSHETANWLNLRVRNVSDLLATNIFCFFHYLQRILPSKPEYTSYTTRYHSVACCDNNSICNCANKNNNSNNNNSLCTQQTHTCCSCNGSNNNLPASATEASAAQQQQIRRHTIISTTLSNYNQQLALAPRRASIAWEKPTATAAATTPTLTQQSSAASTHAPPPTSAVATVNHIYKPVKITLIGEPLKQWQWNAVGNGKTITESNGNGKCELSNGDKNRKNVSNSSSSNGSSVNGGGGGSDGRNEGICNGHSNGVGKAVSNGYTNGNSSKANGCNGITSVGVVGNGKPKTVSSEPNQNHDFSNNWQQQQTHVELSNKNAYIQQHQQQQKPLQVYQPTNGSSNGNFNPTVTIV</sequence>
<dbReference type="AlphaFoldDB" id="A0A811UY94"/>
<organism evidence="2 3">
    <name type="scientific">Ceratitis capitata</name>
    <name type="common">Mediterranean fruit fly</name>
    <name type="synonym">Tephritis capitata</name>
    <dbReference type="NCBI Taxonomy" id="7213"/>
    <lineage>
        <taxon>Eukaryota</taxon>
        <taxon>Metazoa</taxon>
        <taxon>Ecdysozoa</taxon>
        <taxon>Arthropoda</taxon>
        <taxon>Hexapoda</taxon>
        <taxon>Insecta</taxon>
        <taxon>Pterygota</taxon>
        <taxon>Neoptera</taxon>
        <taxon>Endopterygota</taxon>
        <taxon>Diptera</taxon>
        <taxon>Brachycera</taxon>
        <taxon>Muscomorpha</taxon>
        <taxon>Tephritoidea</taxon>
        <taxon>Tephritidae</taxon>
        <taxon>Ceratitis</taxon>
        <taxon>Ceratitis</taxon>
    </lineage>
</organism>
<reference evidence="2" key="1">
    <citation type="submission" date="2020-11" db="EMBL/GenBank/DDBJ databases">
        <authorList>
            <person name="Whitehead M."/>
        </authorList>
    </citation>
    <scope>NUCLEOTIDE SEQUENCE</scope>
    <source>
        <strain evidence="2">EGII</strain>
    </source>
</reference>
<gene>
    <name evidence="2" type="ORF">CCAP1982_LOCUS12111</name>
</gene>
<feature type="region of interest" description="Disordered" evidence="1">
    <location>
        <begin position="357"/>
        <end position="380"/>
    </location>
</feature>
<evidence type="ECO:0000256" key="1">
    <source>
        <dbReference type="SAM" id="MobiDB-lite"/>
    </source>
</evidence>
<evidence type="ECO:0000313" key="2">
    <source>
        <dbReference type="EMBL" id="CAD7003674.1"/>
    </source>
</evidence>
<feature type="compositionally biased region" description="Low complexity" evidence="1">
    <location>
        <begin position="435"/>
        <end position="446"/>
    </location>
</feature>
<evidence type="ECO:0000313" key="3">
    <source>
        <dbReference type="Proteomes" id="UP000606786"/>
    </source>
</evidence>
<protein>
    <submittedName>
        <fullName evidence="2">(Mediterranean fruit fly) hypothetical protein</fullName>
    </submittedName>
</protein>
<accession>A0A811UY94</accession>
<feature type="region of interest" description="Disordered" evidence="1">
    <location>
        <begin position="414"/>
        <end position="463"/>
    </location>
</feature>
<proteinExistence type="predicted"/>
<dbReference type="OrthoDB" id="10046062at2759"/>
<keyword evidence="3" id="KW-1185">Reference proteome</keyword>